<dbReference type="EMBL" id="JJMU01000001">
    <property type="protein sequence ID" value="KGE16173.1"/>
    <property type="molecule type" value="Genomic_DNA"/>
</dbReference>
<dbReference type="eggNOG" id="COG0776">
    <property type="taxonomic scope" value="Bacteria"/>
</dbReference>
<accession>A0A0B8T5W9</accession>
<keyword evidence="4 6" id="KW-0238">DNA-binding</keyword>
<comment type="function">
    <text evidence="1">Histone-like DNA-binding protein which is capable of wrapping DNA to stabilize it, and thus to prevent its denaturation under extreme environmental conditions.</text>
</comment>
<dbReference type="GO" id="GO:0042802">
    <property type="term" value="F:identical protein binding"/>
    <property type="evidence" value="ECO:0007669"/>
    <property type="project" value="UniProtKB-ARBA"/>
</dbReference>
<dbReference type="PANTHER" id="PTHR33175:SF3">
    <property type="entry name" value="DNA-BINDING PROTEIN HU-BETA"/>
    <property type="match status" value="1"/>
</dbReference>
<protein>
    <submittedName>
        <fullName evidence="6">Histone family protein DNA-binding protein</fullName>
    </submittedName>
</protein>
<dbReference type="GO" id="GO:1990103">
    <property type="term" value="C:DnaA-HU complex"/>
    <property type="evidence" value="ECO:0007669"/>
    <property type="project" value="UniProtKB-ARBA"/>
</dbReference>
<dbReference type="Gene3D" id="4.10.520.10">
    <property type="entry name" value="IHF-like DNA-binding proteins"/>
    <property type="match status" value="1"/>
</dbReference>
<dbReference type="InterPro" id="IPR000119">
    <property type="entry name" value="Hist_DNA-bd"/>
</dbReference>
<dbReference type="GO" id="GO:0030261">
    <property type="term" value="P:chromosome condensation"/>
    <property type="evidence" value="ECO:0007669"/>
    <property type="project" value="UniProtKB-KW"/>
</dbReference>
<evidence type="ECO:0000256" key="5">
    <source>
        <dbReference type="RuleBase" id="RU003939"/>
    </source>
</evidence>
<dbReference type="InterPro" id="IPR020816">
    <property type="entry name" value="Histone-like_DNA-bd_CS"/>
</dbReference>
<comment type="caution">
    <text evidence="6">The sequence shown here is derived from an EMBL/GenBank/DDBJ whole genome shotgun (WGS) entry which is preliminary data.</text>
</comment>
<dbReference type="GO" id="GO:0006270">
    <property type="term" value="P:DNA replication initiation"/>
    <property type="evidence" value="ECO:0007669"/>
    <property type="project" value="UniProtKB-ARBA"/>
</dbReference>
<sequence length="98" mass="10157">MNKADLIKHIASEAGITQSQAEKAVNSFTGAVSSTLSKGESVTLIGFGTFGISDRAARNGRNPQTGATIKIAAKKLPKFTAGKALKEAVDAPKKGKKK</sequence>
<evidence type="ECO:0000256" key="1">
    <source>
        <dbReference type="ARBA" id="ARBA00003819"/>
    </source>
</evidence>
<keyword evidence="3" id="KW-0226">DNA condensation</keyword>
<dbReference type="AlphaFoldDB" id="A0A0B8T5W9"/>
<dbReference type="Proteomes" id="UP000031802">
    <property type="component" value="Unassembled WGS sequence"/>
</dbReference>
<dbReference type="STRING" id="1229276.DI53_0006"/>
<dbReference type="RefSeq" id="WP_037494061.1">
    <property type="nucleotide sequence ID" value="NZ_JJMU01000001.1"/>
</dbReference>
<dbReference type="SUPFAM" id="SSF47729">
    <property type="entry name" value="IHF-like DNA-binding proteins"/>
    <property type="match status" value="1"/>
</dbReference>
<dbReference type="InterPro" id="IPR010992">
    <property type="entry name" value="IHF-like_DNA-bd_dom_sf"/>
</dbReference>
<reference evidence="7" key="1">
    <citation type="submission" date="2014-04" db="EMBL/GenBank/DDBJ databases">
        <title>Whole-Genome optical mapping and complete genome sequence of Sphingobacterium deserti sp. nov., a new spaces isolated from desert in the west of China.</title>
        <authorList>
            <person name="Teng C."/>
            <person name="Zhou Z."/>
            <person name="Li X."/>
            <person name="Chen M."/>
            <person name="Lin M."/>
            <person name="Wang L."/>
            <person name="Su S."/>
            <person name="Zhang C."/>
            <person name="Zhang W."/>
        </authorList>
    </citation>
    <scope>NUCLEOTIDE SEQUENCE [LARGE SCALE GENOMIC DNA]</scope>
    <source>
        <strain evidence="7">ACCC05744</strain>
    </source>
</reference>
<comment type="similarity">
    <text evidence="2 5">Belongs to the bacterial histone-like protein family.</text>
</comment>
<reference evidence="6 7" key="2">
    <citation type="journal article" date="2015" name="PLoS ONE">
        <title>Whole-Genome Optical Mapping and Finished Genome Sequence of Sphingobacterium deserti sp. nov., a New Species Isolated from the Western Desert of China.</title>
        <authorList>
            <person name="Teng C."/>
            <person name="Zhou Z."/>
            <person name="Molnar I."/>
            <person name="Li X."/>
            <person name="Tang R."/>
            <person name="Chen M."/>
            <person name="Wang L."/>
            <person name="Su S."/>
            <person name="Zhang W."/>
            <person name="Lin M."/>
        </authorList>
    </citation>
    <scope>NUCLEOTIDE SEQUENCE [LARGE SCALE GENOMIC DNA]</scope>
    <source>
        <strain evidence="7">ACCC05744</strain>
    </source>
</reference>
<dbReference type="PATRIC" id="fig|1229276.3.peg.7"/>
<evidence type="ECO:0000313" key="6">
    <source>
        <dbReference type="EMBL" id="KGE16173.1"/>
    </source>
</evidence>
<dbReference type="GO" id="GO:1990178">
    <property type="term" value="C:HU-DNA complex"/>
    <property type="evidence" value="ECO:0007669"/>
    <property type="project" value="UniProtKB-ARBA"/>
</dbReference>
<dbReference type="GO" id="GO:0030527">
    <property type="term" value="F:structural constituent of chromatin"/>
    <property type="evidence" value="ECO:0007669"/>
    <property type="project" value="InterPro"/>
</dbReference>
<dbReference type="FunFam" id="4.10.520.10:FF:000001">
    <property type="entry name" value="DNA-binding protein HU"/>
    <property type="match status" value="1"/>
</dbReference>
<evidence type="ECO:0000256" key="3">
    <source>
        <dbReference type="ARBA" id="ARBA00023067"/>
    </source>
</evidence>
<name>A0A0B8T5W9_9SPHI</name>
<evidence type="ECO:0000256" key="2">
    <source>
        <dbReference type="ARBA" id="ARBA00010529"/>
    </source>
</evidence>
<dbReference type="PRINTS" id="PR01727">
    <property type="entry name" value="DNABINDINGHU"/>
</dbReference>
<dbReference type="CDD" id="cd13831">
    <property type="entry name" value="HU"/>
    <property type="match status" value="1"/>
</dbReference>
<dbReference type="PANTHER" id="PTHR33175">
    <property type="entry name" value="DNA-BINDING PROTEIN HU"/>
    <property type="match status" value="1"/>
</dbReference>
<organism evidence="6 7">
    <name type="scientific">Sphingobacterium deserti</name>
    <dbReference type="NCBI Taxonomy" id="1229276"/>
    <lineage>
        <taxon>Bacteria</taxon>
        <taxon>Pseudomonadati</taxon>
        <taxon>Bacteroidota</taxon>
        <taxon>Sphingobacteriia</taxon>
        <taxon>Sphingobacteriales</taxon>
        <taxon>Sphingobacteriaceae</taxon>
        <taxon>Sphingobacterium</taxon>
    </lineage>
</organism>
<proteinExistence type="inferred from homology"/>
<keyword evidence="7" id="KW-1185">Reference proteome</keyword>
<evidence type="ECO:0000256" key="4">
    <source>
        <dbReference type="ARBA" id="ARBA00023125"/>
    </source>
</evidence>
<dbReference type="GO" id="GO:0005829">
    <property type="term" value="C:cytosol"/>
    <property type="evidence" value="ECO:0007669"/>
    <property type="project" value="TreeGrafter"/>
</dbReference>
<evidence type="ECO:0000313" key="7">
    <source>
        <dbReference type="Proteomes" id="UP000031802"/>
    </source>
</evidence>
<dbReference type="PROSITE" id="PS00045">
    <property type="entry name" value="HISTONE_LIKE"/>
    <property type="match status" value="1"/>
</dbReference>
<dbReference type="Pfam" id="PF00216">
    <property type="entry name" value="Bac_DNA_binding"/>
    <property type="match status" value="1"/>
</dbReference>
<dbReference type="OrthoDB" id="9799835at2"/>
<dbReference type="GO" id="GO:0003677">
    <property type="term" value="F:DNA binding"/>
    <property type="evidence" value="ECO:0007669"/>
    <property type="project" value="UniProtKB-KW"/>
</dbReference>
<dbReference type="GO" id="GO:0006351">
    <property type="term" value="P:DNA-templated transcription"/>
    <property type="evidence" value="ECO:0007669"/>
    <property type="project" value="UniProtKB-ARBA"/>
</dbReference>
<dbReference type="SMART" id="SM00411">
    <property type="entry name" value="BHL"/>
    <property type="match status" value="1"/>
</dbReference>
<gene>
    <name evidence="6" type="ORF">DI53_0006</name>
</gene>